<dbReference type="GO" id="GO:0008757">
    <property type="term" value="F:S-adenosylmethionine-dependent methyltransferase activity"/>
    <property type="evidence" value="ECO:0007669"/>
    <property type="project" value="InterPro"/>
</dbReference>
<keyword evidence="3" id="KW-1185">Reference proteome</keyword>
<comment type="caution">
    <text evidence="2">The sequence shown here is derived from an EMBL/GenBank/DDBJ whole genome shotgun (WGS) entry which is preliminary data.</text>
</comment>
<keyword evidence="2" id="KW-0808">Transferase</keyword>
<sequence>MDTKNQKYRQGNAEQAIALEDSFSLERYRQFAAHLPQGSLKILDVGCAEGRGGEELCRVRAGTELFGLDCVGDRLAKLPACYAGGIEGLTLEIPADDLAFDGIIAGEFLEHLYPSDVDPTLCEFQRVLRIGGTLLMTTPNPHSLKMRMKGGSVFGVAHLTQHFPSLLKKRLMLHGFSKVRLYGSGKATRYLGQYFPLLSAYGSYLVVARKC</sequence>
<feature type="domain" description="Methyltransferase type 11" evidence="1">
    <location>
        <begin position="43"/>
        <end position="135"/>
    </location>
</feature>
<accession>A0A934RET6</accession>
<reference evidence="2" key="1">
    <citation type="submission" date="2021-01" db="EMBL/GenBank/DDBJ databases">
        <title>Modified the classification status of verrucomicrobia.</title>
        <authorList>
            <person name="Feng X."/>
        </authorList>
    </citation>
    <scope>NUCLEOTIDE SEQUENCE</scope>
    <source>
        <strain evidence="2">KCTC 22201</strain>
    </source>
</reference>
<evidence type="ECO:0000259" key="1">
    <source>
        <dbReference type="Pfam" id="PF08241"/>
    </source>
</evidence>
<dbReference type="Pfam" id="PF08241">
    <property type="entry name" value="Methyltransf_11"/>
    <property type="match status" value="1"/>
</dbReference>
<dbReference type="SUPFAM" id="SSF53335">
    <property type="entry name" value="S-adenosyl-L-methionine-dependent methyltransferases"/>
    <property type="match status" value="1"/>
</dbReference>
<keyword evidence="2" id="KW-0489">Methyltransferase</keyword>
<dbReference type="InterPro" id="IPR013216">
    <property type="entry name" value="Methyltransf_11"/>
</dbReference>
<dbReference type="InterPro" id="IPR029063">
    <property type="entry name" value="SAM-dependent_MTases_sf"/>
</dbReference>
<evidence type="ECO:0000313" key="2">
    <source>
        <dbReference type="EMBL" id="MBK1827816.1"/>
    </source>
</evidence>
<evidence type="ECO:0000313" key="3">
    <source>
        <dbReference type="Proteomes" id="UP000658278"/>
    </source>
</evidence>
<dbReference type="GO" id="GO:0032259">
    <property type="term" value="P:methylation"/>
    <property type="evidence" value="ECO:0007669"/>
    <property type="project" value="UniProtKB-KW"/>
</dbReference>
<dbReference type="Proteomes" id="UP000658278">
    <property type="component" value="Unassembled WGS sequence"/>
</dbReference>
<organism evidence="2 3">
    <name type="scientific">Haloferula rosea</name>
    <dbReference type="NCBI Taxonomy" id="490093"/>
    <lineage>
        <taxon>Bacteria</taxon>
        <taxon>Pseudomonadati</taxon>
        <taxon>Verrucomicrobiota</taxon>
        <taxon>Verrucomicrobiia</taxon>
        <taxon>Verrucomicrobiales</taxon>
        <taxon>Verrucomicrobiaceae</taxon>
        <taxon>Haloferula</taxon>
    </lineage>
</organism>
<proteinExistence type="predicted"/>
<name>A0A934RET6_9BACT</name>
<gene>
    <name evidence="2" type="ORF">JIN81_12365</name>
</gene>
<dbReference type="EMBL" id="JAENII010000009">
    <property type="protein sequence ID" value="MBK1827816.1"/>
    <property type="molecule type" value="Genomic_DNA"/>
</dbReference>
<dbReference type="AlphaFoldDB" id="A0A934RET6"/>
<dbReference type="RefSeq" id="WP_200279964.1">
    <property type="nucleotide sequence ID" value="NZ_JAENII010000009.1"/>
</dbReference>
<dbReference type="Gene3D" id="3.40.50.150">
    <property type="entry name" value="Vaccinia Virus protein VP39"/>
    <property type="match status" value="1"/>
</dbReference>
<protein>
    <submittedName>
        <fullName evidence="2">Class I SAM-dependent methyltransferase</fullName>
    </submittedName>
</protein>